<feature type="region of interest" description="Disordered" evidence="1">
    <location>
        <begin position="1092"/>
        <end position="1132"/>
    </location>
</feature>
<reference evidence="2" key="2">
    <citation type="submission" date="2025-08" db="UniProtKB">
        <authorList>
            <consortium name="Ensembl"/>
        </authorList>
    </citation>
    <scope>IDENTIFICATION</scope>
</reference>
<feature type="compositionally biased region" description="Pro residues" evidence="1">
    <location>
        <begin position="463"/>
        <end position="485"/>
    </location>
</feature>
<dbReference type="GO" id="GO:0005912">
    <property type="term" value="C:adherens junction"/>
    <property type="evidence" value="ECO:0000318"/>
    <property type="project" value="GO_Central"/>
</dbReference>
<dbReference type="GO" id="GO:0032587">
    <property type="term" value="C:ruffle membrane"/>
    <property type="evidence" value="ECO:0000318"/>
    <property type="project" value="GO_Central"/>
</dbReference>
<feature type="region of interest" description="Disordered" evidence="1">
    <location>
        <begin position="350"/>
        <end position="512"/>
    </location>
</feature>
<dbReference type="InParanoid" id="A0A5F8GDW9"/>
<proteinExistence type="predicted"/>
<feature type="region of interest" description="Disordered" evidence="1">
    <location>
        <begin position="1430"/>
        <end position="1472"/>
    </location>
</feature>
<name>A0A5F8GDW9_MONDO</name>
<feature type="compositionally biased region" description="Acidic residues" evidence="1">
    <location>
        <begin position="994"/>
        <end position="1004"/>
    </location>
</feature>
<sequence length="1516" mass="170286">MHNTYNKNFMKEIKWKMACIALFSNGIREKDVMGSDTTQHSWEKKDSLQTELCYFSSQWRILPETGFQWLSFDRHQCAMYSVEDLLISHGHKLSSNPLVPHKDRYDGYQHGSSERRAGHGTLNGFEAAPPAFVCNKKSLGKGYLSDNENSGAVPGSHREPPNSSAFHHSEEGFYNQPPLAWSSQPKTDLVSWRRKGQDFSVLLDYTDRGNLETRRMAEPHGVNRNVREGQLEVGLRTENTMRRAVLEDSWKISGDPKWQNANFENWNQPRRLGRQMSDGDGEKLLQDLYPFTKGDSTLNSQNKGKSQSLPRVLSPETLRCVEMPIGINECHFPGDPKMLFYPTNSPSNLEYLRNPEKGDPYIPLQKPKYGRPLKPPSYELHRQTRGGVETSRYQENYQKDSVPFLPKTNEPRQDLYNPDPNLEPPMYVPPPSYRSPPHQNTNPHFLNEVPHFQCGGHMQQQQQPPPPPQQPPPPPPQQQPLPPEKPIAGHYSSASSYRSGNQYGASICPPQGLPGPLQHTDACDTSVQYIPFSDPRIRHIQVTHHQDLSKDAKLLEILCNTGSSVCQGLARVQEQDGGAFFHPESLVPPTKSKHDPTTYASSLGWLQTAPPPDREICALPDQRDNCVLSEQQPDKESSGQQGAQGRVSSQTPQWENTCETVTKLKTFQTGISTKKSSKKKVNETVFCLVSVPVKSGPHLPDTDRNNNDLKLRADKKNGDKSGALQEQSLLSMSSTDLELQALTGSMASKTELQKQEPGGPQMYKQTNDLRFIHPMKHRELRYSGSWPGDQYRDQQTQTTITQDSQISEFLPAKKMEDQPNVLPIPKSSEPILKLSEPILKSSDPTPKLAEPSALETLKPTVSLPNDWKLRTDTCNLKGQMYFSPSSNSAFSKTASSMIQGPISKACQSQPYRSSADINERDTKPVFKGQIVKGESNAPCNSKELFGQFLLKPVSRRPWDVISQLESFNKELQEQEESSSNSSIDGETAEREQQMQEDAEADADADADVVADADADADVDVDINVNVNIDAGLTDHKPDEPSQEIRVELQPRTLVPEIPVFKSARVKSESETWSVEPTSDFTYDYSQPEIPLQGRESKDASVKSTDENAITETRNQEMENRRNQLTVSPGPVKRMMSSNFIKTHPNSSSYLTDIKESQENRQYSNGVDSVTPSQRIHPMSDGAQERESLVHVSFGNKNQGLFEPEEKLDMGPQHSTNKLDDVSEKLGATEIPPNEPLQTRAARILGIEVAVESLISTDMGIRTNLSPIPDESTLKADLPATEASCNLIQSNDPTSSQSAFDSRRKCGWTESPLFVGERDTHLKMHRIPEDSEMIPDVDREDITNSLVPESEPKSPSMLHNQKDIKATQHYKSTLFHYLERASPGMGSEKKFRSTSKVIETIQEKLVSPPTKTAVDRLMRMKEVDSISRIRRLSAKSSDSVEETEEEKNQRRLEGQSRSFGTYNGSDPGHKIENAGIVSKKITSLEENWHLIKHSETKNTDQEFFCLDTYDPSRVERV</sequence>
<dbReference type="STRING" id="13616.ENSMODP00000045692"/>
<organism evidence="2 3">
    <name type="scientific">Monodelphis domestica</name>
    <name type="common">Gray short-tailed opossum</name>
    <dbReference type="NCBI Taxonomy" id="13616"/>
    <lineage>
        <taxon>Eukaryota</taxon>
        <taxon>Metazoa</taxon>
        <taxon>Chordata</taxon>
        <taxon>Craniata</taxon>
        <taxon>Vertebrata</taxon>
        <taxon>Euteleostomi</taxon>
        <taxon>Mammalia</taxon>
        <taxon>Metatheria</taxon>
        <taxon>Didelphimorphia</taxon>
        <taxon>Didelphidae</taxon>
        <taxon>Monodelphis</taxon>
    </lineage>
</organism>
<reference evidence="2 3" key="1">
    <citation type="journal article" date="2007" name="Nature">
        <title>Genome of the marsupial Monodelphis domestica reveals innovation in non-coding sequences.</title>
        <authorList>
            <person name="Mikkelsen T.S."/>
            <person name="Wakefield M.J."/>
            <person name="Aken B."/>
            <person name="Amemiya C.T."/>
            <person name="Chang J.L."/>
            <person name="Duke S."/>
            <person name="Garber M."/>
            <person name="Gentles A.J."/>
            <person name="Goodstadt L."/>
            <person name="Heger A."/>
            <person name="Jurka J."/>
            <person name="Kamal M."/>
            <person name="Mauceli E."/>
            <person name="Searle S.M."/>
            <person name="Sharpe T."/>
            <person name="Baker M.L."/>
            <person name="Batzer M.A."/>
            <person name="Benos P.V."/>
            <person name="Belov K."/>
            <person name="Clamp M."/>
            <person name="Cook A."/>
            <person name="Cuff J."/>
            <person name="Das R."/>
            <person name="Davidow L."/>
            <person name="Deakin J.E."/>
            <person name="Fazzari M.J."/>
            <person name="Glass J.L."/>
            <person name="Grabherr M."/>
            <person name="Greally J.M."/>
            <person name="Gu W."/>
            <person name="Hore T.A."/>
            <person name="Huttley G.A."/>
            <person name="Kleber M."/>
            <person name="Jirtle R.L."/>
            <person name="Koina E."/>
            <person name="Lee J.T."/>
            <person name="Mahony S."/>
            <person name="Marra M.A."/>
            <person name="Miller R.D."/>
            <person name="Nicholls R.D."/>
            <person name="Oda M."/>
            <person name="Papenfuss A.T."/>
            <person name="Parra Z.E."/>
            <person name="Pollock D.D."/>
            <person name="Ray D.A."/>
            <person name="Schein J.E."/>
            <person name="Speed T.P."/>
            <person name="Thompson K."/>
            <person name="VandeBerg J.L."/>
            <person name="Wade C.M."/>
            <person name="Walker J.A."/>
            <person name="Waters P.D."/>
            <person name="Webber C."/>
            <person name="Weidman J.R."/>
            <person name="Xie X."/>
            <person name="Zody M.C."/>
            <person name="Baldwin J."/>
            <person name="Abdouelleil A."/>
            <person name="Abdulkadir J."/>
            <person name="Abebe A."/>
            <person name="Abera B."/>
            <person name="Abreu J."/>
            <person name="Acer S.C."/>
            <person name="Aftuck L."/>
            <person name="Alexander A."/>
            <person name="An P."/>
            <person name="Anderson E."/>
            <person name="Anderson S."/>
            <person name="Arachi H."/>
            <person name="Azer M."/>
            <person name="Bachantsang P."/>
            <person name="Barry A."/>
            <person name="Bayul T."/>
            <person name="Berlin A."/>
            <person name="Bessette D."/>
            <person name="Bloom T."/>
            <person name="Bloom T."/>
            <person name="Boguslavskiy L."/>
            <person name="Bonnet C."/>
            <person name="Boukhgalter B."/>
            <person name="Bourzgui I."/>
            <person name="Brown A."/>
            <person name="Cahill P."/>
            <person name="Channer S."/>
            <person name="Cheshatsang Y."/>
            <person name="Chuda L."/>
            <person name="Citroen M."/>
            <person name="Collymore A."/>
            <person name="Cooke P."/>
            <person name="Costello M."/>
            <person name="D'Aco K."/>
            <person name="Daza R."/>
            <person name="De Haan G."/>
            <person name="DeGray S."/>
            <person name="DeMaso C."/>
            <person name="Dhargay N."/>
            <person name="Dooley K."/>
            <person name="Dooley E."/>
            <person name="Doricent M."/>
            <person name="Dorje P."/>
            <person name="Dorjee K."/>
            <person name="Dupes A."/>
            <person name="Elong R."/>
            <person name="Falk J."/>
            <person name="Farina A."/>
            <person name="Faro S."/>
            <person name="Ferguson D."/>
            <person name="Fisher S."/>
            <person name="Foley C.D."/>
            <person name="Franke A."/>
            <person name="Friedrich D."/>
            <person name="Gadbois L."/>
            <person name="Gearin G."/>
            <person name="Gearin C.R."/>
            <person name="Giannoukos G."/>
            <person name="Goode T."/>
            <person name="Graham J."/>
            <person name="Grandbois E."/>
            <person name="Grewal S."/>
            <person name="Gyaltsen K."/>
            <person name="Hafez N."/>
            <person name="Hagos B."/>
            <person name="Hall J."/>
            <person name="Henson C."/>
            <person name="Hollinger A."/>
            <person name="Honan T."/>
            <person name="Huard M.D."/>
            <person name="Hughes L."/>
            <person name="Hurhula B."/>
            <person name="Husby M.E."/>
            <person name="Kamat A."/>
            <person name="Kanga B."/>
            <person name="Kashin S."/>
            <person name="Khazanovich D."/>
            <person name="Kisner P."/>
            <person name="Lance K."/>
            <person name="Lara M."/>
            <person name="Lee W."/>
            <person name="Lennon N."/>
            <person name="Letendre F."/>
            <person name="LeVine R."/>
            <person name="Lipovsky A."/>
            <person name="Liu X."/>
            <person name="Liu J."/>
            <person name="Liu S."/>
            <person name="Lokyitsang T."/>
            <person name="Lokyitsang Y."/>
            <person name="Lubonja R."/>
            <person name="Lui A."/>
            <person name="MacDonald P."/>
            <person name="Magnisalis V."/>
            <person name="Maru K."/>
            <person name="Matthews C."/>
            <person name="McCusker W."/>
            <person name="McDonough S."/>
            <person name="Mehta T."/>
            <person name="Meldrim J."/>
            <person name="Meneus L."/>
            <person name="Mihai O."/>
            <person name="Mihalev A."/>
            <person name="Mihova T."/>
            <person name="Mittelman R."/>
            <person name="Mlenga V."/>
            <person name="Montmayeur A."/>
            <person name="Mulrain L."/>
            <person name="Navidi A."/>
            <person name="Naylor J."/>
            <person name="Negash T."/>
            <person name="Nguyen T."/>
            <person name="Nguyen N."/>
            <person name="Nicol R."/>
            <person name="Norbu C."/>
            <person name="Norbu N."/>
            <person name="Novod N."/>
            <person name="O'Neill B."/>
            <person name="Osman S."/>
            <person name="Markiewicz E."/>
            <person name="Oyono O.L."/>
            <person name="Patti C."/>
            <person name="Phunkhang P."/>
            <person name="Pierre F."/>
            <person name="Priest M."/>
            <person name="Raghuraman S."/>
            <person name="Rege F."/>
            <person name="Reyes R."/>
            <person name="Rise C."/>
            <person name="Rogov P."/>
            <person name="Ross K."/>
            <person name="Ryan E."/>
            <person name="Settipalli S."/>
            <person name="Shea T."/>
            <person name="Sherpa N."/>
            <person name="Shi L."/>
            <person name="Shih D."/>
            <person name="Sparrow T."/>
            <person name="Spaulding J."/>
            <person name="Stalker J."/>
            <person name="Stange-Thomann N."/>
            <person name="Stavropoulos S."/>
            <person name="Stone C."/>
            <person name="Strader C."/>
            <person name="Tesfaye S."/>
            <person name="Thomson T."/>
            <person name="Thoulutsang Y."/>
            <person name="Thoulutsang D."/>
            <person name="Topham K."/>
            <person name="Topping I."/>
            <person name="Tsamla T."/>
            <person name="Vassiliev H."/>
            <person name="Vo A."/>
            <person name="Wangchuk T."/>
            <person name="Wangdi T."/>
            <person name="Weiand M."/>
            <person name="Wilkinson J."/>
            <person name="Wilson A."/>
            <person name="Yadav S."/>
            <person name="Young G."/>
            <person name="Yu Q."/>
            <person name="Zembek L."/>
            <person name="Zhong D."/>
            <person name="Zimmer A."/>
            <person name="Zwirko Z."/>
            <person name="Jaffe D.B."/>
            <person name="Alvarez P."/>
            <person name="Brockman W."/>
            <person name="Butler J."/>
            <person name="Chin C."/>
            <person name="Gnerre S."/>
            <person name="MacCallum I."/>
            <person name="Graves J.A."/>
            <person name="Ponting C.P."/>
            <person name="Breen M."/>
            <person name="Samollow P.B."/>
            <person name="Lander E.S."/>
            <person name="Lindblad-Toh K."/>
        </authorList>
    </citation>
    <scope>NUCLEOTIDE SEQUENCE [LARGE SCALE GENOMIC DNA]</scope>
</reference>
<dbReference type="Pfam" id="PF15351">
    <property type="entry name" value="JCAD"/>
    <property type="match status" value="1"/>
</dbReference>
<dbReference type="Proteomes" id="UP000002280">
    <property type="component" value="Chromosome 8"/>
</dbReference>
<dbReference type="OMA" id="DERGCRQ"/>
<dbReference type="PANTHER" id="PTHR34757:SF1">
    <property type="entry name" value="JUNCTIONAL CADHERIN 5-ASSOCIATED PROTEIN"/>
    <property type="match status" value="1"/>
</dbReference>
<dbReference type="GeneTree" id="ENSGT00390000015348"/>
<keyword evidence="3" id="KW-1185">Reference proteome</keyword>
<accession>A0A5F8GDW9</accession>
<dbReference type="PANTHER" id="PTHR34757">
    <property type="entry name" value="JUNCTIONAL PROTEIN ASSOCIATED WITH CORONARY ARTERY DISEASE"/>
    <property type="match status" value="1"/>
</dbReference>
<feature type="compositionally biased region" description="Pro residues" evidence="1">
    <location>
        <begin position="421"/>
        <end position="434"/>
    </location>
</feature>
<dbReference type="Bgee" id="ENSMODG00000042238">
    <property type="expression patterns" value="Expressed in spermatid and 17 other cell types or tissues"/>
</dbReference>
<feature type="compositionally biased region" description="Polar residues" evidence="1">
    <location>
        <begin position="1454"/>
        <end position="1463"/>
    </location>
</feature>
<feature type="region of interest" description="Disordered" evidence="1">
    <location>
        <begin position="969"/>
        <end position="1004"/>
    </location>
</feature>
<feature type="compositionally biased region" description="Basic and acidic residues" evidence="1">
    <location>
        <begin position="1094"/>
        <end position="1105"/>
    </location>
</feature>
<protein>
    <submittedName>
        <fullName evidence="2">Junctional cadherin 5 associated</fullName>
    </submittedName>
</protein>
<evidence type="ECO:0000256" key="1">
    <source>
        <dbReference type="SAM" id="MobiDB-lite"/>
    </source>
</evidence>
<dbReference type="Ensembl" id="ENSMODT00000070851.1">
    <property type="protein sequence ID" value="ENSMODP00000045692.1"/>
    <property type="gene ID" value="ENSMODG00000042238.1"/>
</dbReference>
<dbReference type="GO" id="GO:1903589">
    <property type="term" value="P:positive regulation of blood vessel endothelial cell proliferation involved in sprouting angiogenesis"/>
    <property type="evidence" value="ECO:0000318"/>
    <property type="project" value="GO_Central"/>
</dbReference>
<reference evidence="2" key="3">
    <citation type="submission" date="2025-09" db="UniProtKB">
        <authorList>
            <consortium name="Ensembl"/>
        </authorList>
    </citation>
    <scope>IDENTIFICATION</scope>
</reference>
<feature type="region of interest" description="Disordered" evidence="1">
    <location>
        <begin position="693"/>
        <end position="722"/>
    </location>
</feature>
<dbReference type="InterPro" id="IPR028221">
    <property type="entry name" value="JCAD"/>
</dbReference>
<feature type="region of interest" description="Disordered" evidence="1">
    <location>
        <begin position="629"/>
        <end position="654"/>
    </location>
</feature>
<feature type="compositionally biased region" description="Polar residues" evidence="1">
    <location>
        <begin position="638"/>
        <end position="654"/>
    </location>
</feature>
<feature type="compositionally biased region" description="Polar residues" evidence="1">
    <location>
        <begin position="492"/>
        <end position="504"/>
    </location>
</feature>
<feature type="compositionally biased region" description="Basic and acidic residues" evidence="1">
    <location>
        <begin position="700"/>
        <end position="719"/>
    </location>
</feature>
<evidence type="ECO:0000313" key="2">
    <source>
        <dbReference type="Ensembl" id="ENSMODP00000045692.1"/>
    </source>
</evidence>
<dbReference type="FunCoup" id="A0A5F8GDW9">
    <property type="interactions" value="61"/>
</dbReference>
<feature type="region of interest" description="Disordered" evidence="1">
    <location>
        <begin position="145"/>
        <end position="171"/>
    </location>
</feature>
<evidence type="ECO:0000313" key="3">
    <source>
        <dbReference type="Proteomes" id="UP000002280"/>
    </source>
</evidence>